<reference evidence="2 3" key="1">
    <citation type="submission" date="2020-08" db="EMBL/GenBank/DDBJ databases">
        <title>Genomic Encyclopedia of Type Strains, Phase IV (KMG-IV): sequencing the most valuable type-strain genomes for metagenomic binning, comparative biology and taxonomic classification.</title>
        <authorList>
            <person name="Goeker M."/>
        </authorList>
    </citation>
    <scope>NUCLEOTIDE SEQUENCE [LARGE SCALE GENOMIC DNA]</scope>
    <source>
        <strain evidence="2 3">DSM 100211</strain>
    </source>
</reference>
<name>A0A7W6DBC3_9HYPH</name>
<protein>
    <submittedName>
        <fullName evidence="2">Uncharacterized protein</fullName>
    </submittedName>
</protein>
<accession>A0A7W6DBC3</accession>
<keyword evidence="1" id="KW-0472">Membrane</keyword>
<keyword evidence="3" id="KW-1185">Reference proteome</keyword>
<organism evidence="2 3">
    <name type="scientific">Mycoplana azooxidifex</name>
    <dbReference type="NCBI Taxonomy" id="1636188"/>
    <lineage>
        <taxon>Bacteria</taxon>
        <taxon>Pseudomonadati</taxon>
        <taxon>Pseudomonadota</taxon>
        <taxon>Alphaproteobacteria</taxon>
        <taxon>Hyphomicrobiales</taxon>
        <taxon>Rhizobiaceae</taxon>
        <taxon>Mycoplana</taxon>
    </lineage>
</organism>
<feature type="transmembrane region" description="Helical" evidence="1">
    <location>
        <begin position="15"/>
        <end position="34"/>
    </location>
</feature>
<sequence>MTDAPLTLKDCAEMALEFLTLSAFCASLTVWLIAL</sequence>
<keyword evidence="1" id="KW-1133">Transmembrane helix</keyword>
<dbReference type="Proteomes" id="UP000574761">
    <property type="component" value="Unassembled WGS sequence"/>
</dbReference>
<dbReference type="AlphaFoldDB" id="A0A7W6DBC3"/>
<comment type="caution">
    <text evidence="2">The sequence shown here is derived from an EMBL/GenBank/DDBJ whole genome shotgun (WGS) entry which is preliminary data.</text>
</comment>
<evidence type="ECO:0000256" key="1">
    <source>
        <dbReference type="SAM" id="Phobius"/>
    </source>
</evidence>
<evidence type="ECO:0000313" key="2">
    <source>
        <dbReference type="EMBL" id="MBB3980110.1"/>
    </source>
</evidence>
<keyword evidence="1" id="KW-0812">Transmembrane</keyword>
<gene>
    <name evidence="2" type="ORF">GGQ64_005357</name>
</gene>
<evidence type="ECO:0000313" key="3">
    <source>
        <dbReference type="Proteomes" id="UP000574761"/>
    </source>
</evidence>
<dbReference type="EMBL" id="JACIEE010000015">
    <property type="protein sequence ID" value="MBB3980110.1"/>
    <property type="molecule type" value="Genomic_DNA"/>
</dbReference>
<proteinExistence type="predicted"/>